<dbReference type="EMBL" id="KI927478">
    <property type="protein sequence ID" value="ETW63267.1"/>
    <property type="molecule type" value="Genomic_DNA"/>
</dbReference>
<evidence type="ECO:0000259" key="1">
    <source>
        <dbReference type="Pfam" id="PF05424"/>
    </source>
</evidence>
<dbReference type="Proteomes" id="UP000030694">
    <property type="component" value="Unassembled WGS sequence"/>
</dbReference>
<feature type="non-terminal residue" evidence="3">
    <location>
        <position position="159"/>
    </location>
</feature>
<evidence type="ECO:0000313" key="4">
    <source>
        <dbReference type="Proteomes" id="UP000030694"/>
    </source>
</evidence>
<feature type="domain" description="Plasmodium falciparum erythrocyte membrane protein-1 N-terminal segment" evidence="2">
    <location>
        <begin position="19"/>
        <end position="55"/>
    </location>
</feature>
<dbReference type="InterPro" id="IPR042202">
    <property type="entry name" value="Duffy-ag-bd_sf"/>
</dbReference>
<gene>
    <name evidence="3" type="ORF">PFMC_00856</name>
</gene>
<dbReference type="Pfam" id="PF05424">
    <property type="entry name" value="Duffy_binding"/>
    <property type="match status" value="1"/>
</dbReference>
<evidence type="ECO:0000313" key="3">
    <source>
        <dbReference type="EMBL" id="ETW63267.1"/>
    </source>
</evidence>
<reference evidence="3 4" key="2">
    <citation type="submission" date="2013-02" db="EMBL/GenBank/DDBJ databases">
        <title>The Genome Sequence of Plasmodium falciparum CAMP/Malaysia.</title>
        <authorList>
            <consortium name="The Broad Institute Genome Sequencing Platform"/>
            <consortium name="The Broad Institute Genome Sequencing Center for Infectious Disease"/>
            <person name="Neafsey D."/>
            <person name="Cheeseman I."/>
            <person name="Volkman S."/>
            <person name="Adams J."/>
            <person name="Walker B."/>
            <person name="Young S.K."/>
            <person name="Zeng Q."/>
            <person name="Gargeya S."/>
            <person name="Fitzgerald M."/>
            <person name="Haas B."/>
            <person name="Abouelleil A."/>
            <person name="Alvarado L."/>
            <person name="Arachchi H.M."/>
            <person name="Berlin A.M."/>
            <person name="Chapman S.B."/>
            <person name="Dewar J."/>
            <person name="Goldberg J."/>
            <person name="Griggs A."/>
            <person name="Gujja S."/>
            <person name="Hansen M."/>
            <person name="Howarth C."/>
            <person name="Imamovic A."/>
            <person name="Larimer J."/>
            <person name="McCowan C."/>
            <person name="Murphy C."/>
            <person name="Neiman D."/>
            <person name="Pearson M."/>
            <person name="Priest M."/>
            <person name="Roberts A."/>
            <person name="Saif S."/>
            <person name="Shea T."/>
            <person name="Sisk P."/>
            <person name="Sykes S."/>
            <person name="Wortman J."/>
            <person name="Nusbaum C."/>
            <person name="Birren B."/>
        </authorList>
    </citation>
    <scope>NUCLEOTIDE SEQUENCE [LARGE SCALE GENOMIC DNA]</scope>
    <source>
        <strain evidence="3 4">CAMP/Malaysia</strain>
    </source>
</reference>
<reference evidence="3 4" key="1">
    <citation type="submission" date="2013-02" db="EMBL/GenBank/DDBJ databases">
        <title>The Genome Annotation of Plasmodium falciparum CAMP/Malaysia.</title>
        <authorList>
            <consortium name="The Broad Institute Genome Sequencing Platform"/>
            <consortium name="The Broad Institute Genome Sequencing Center for Infectious Disease"/>
            <person name="Neafsey D."/>
            <person name="Hoffman S."/>
            <person name="Volkman S."/>
            <person name="Rosenthal P."/>
            <person name="Walker B."/>
            <person name="Young S.K."/>
            <person name="Zeng Q."/>
            <person name="Gargeya S."/>
            <person name="Fitzgerald M."/>
            <person name="Haas B."/>
            <person name="Abouelleil A."/>
            <person name="Allen A.W."/>
            <person name="Alvarado L."/>
            <person name="Arachchi H.M."/>
            <person name="Berlin A.M."/>
            <person name="Chapman S.B."/>
            <person name="Gainer-Dewar J."/>
            <person name="Goldberg J."/>
            <person name="Griggs A."/>
            <person name="Gujja S."/>
            <person name="Hansen M."/>
            <person name="Howarth C."/>
            <person name="Imamovic A."/>
            <person name="Ireland A."/>
            <person name="Larimer J."/>
            <person name="McCowan C."/>
            <person name="Murphy C."/>
            <person name="Pearson M."/>
            <person name="Poon T.W."/>
            <person name="Priest M."/>
            <person name="Roberts A."/>
            <person name="Saif S."/>
            <person name="Shea T."/>
            <person name="Sisk P."/>
            <person name="Sykes S."/>
            <person name="Wortman J."/>
            <person name="Nusbaum C."/>
            <person name="Birren B."/>
        </authorList>
    </citation>
    <scope>NUCLEOTIDE SEQUENCE [LARGE SCALE GENOMIC DNA]</scope>
    <source>
        <strain evidence="3 4">CAMP/Malaysia</strain>
    </source>
</reference>
<evidence type="ECO:0000259" key="2">
    <source>
        <dbReference type="Pfam" id="PF15447"/>
    </source>
</evidence>
<dbReference type="InterPro" id="IPR029210">
    <property type="entry name" value="PfEMP1_NTS"/>
</dbReference>
<dbReference type="GO" id="GO:0046789">
    <property type="term" value="F:host cell surface receptor binding"/>
    <property type="evidence" value="ECO:0007669"/>
    <property type="project" value="InterPro"/>
</dbReference>
<dbReference type="SUPFAM" id="SSF140924">
    <property type="entry name" value="Duffy binding domain-like"/>
    <property type="match status" value="1"/>
</dbReference>
<dbReference type="Pfam" id="PF15447">
    <property type="entry name" value="NTS"/>
    <property type="match status" value="1"/>
</dbReference>
<organism evidence="3 4">
    <name type="scientific">Plasmodium falciparum (isolate Camp / Malaysia)</name>
    <dbReference type="NCBI Taxonomy" id="5835"/>
    <lineage>
        <taxon>Eukaryota</taxon>
        <taxon>Sar</taxon>
        <taxon>Alveolata</taxon>
        <taxon>Apicomplexa</taxon>
        <taxon>Aconoidasida</taxon>
        <taxon>Haemosporida</taxon>
        <taxon>Plasmodiidae</taxon>
        <taxon>Plasmodium</taxon>
        <taxon>Plasmodium (Laverania)</taxon>
    </lineage>
</organism>
<protein>
    <submittedName>
        <fullName evidence="3">Uncharacterized protein</fullName>
    </submittedName>
</protein>
<dbReference type="AlphaFoldDB" id="A0A024XCH5"/>
<accession>A0A024XCH5</accession>
<feature type="domain" description="Duffy-antigen binding" evidence="1">
    <location>
        <begin position="119"/>
        <end position="159"/>
    </location>
</feature>
<dbReference type="GO" id="GO:0016020">
    <property type="term" value="C:membrane"/>
    <property type="evidence" value="ECO:0007669"/>
    <property type="project" value="InterPro"/>
</dbReference>
<sequence>MAPQNGGGGGHGGKDDYKDAKDFLDKIGQQVHDEIVKKDAKTYKEALTGQLSFASIFGEETVSSLDPCDLESEYTKLIEANIKRHPCDKRSPVRFSDEYGGQCTFNRIKDNETHDNKCGACAPYRRLHLCDYNLEKMGTTKSKARHNLLAEVCLAAKYE</sequence>
<proteinExistence type="predicted"/>
<name>A0A024XCH5_PLAFC</name>
<dbReference type="Gene3D" id="1.20.1310.20">
    <property type="entry name" value="Duffy-antigen binding domain"/>
    <property type="match status" value="1"/>
</dbReference>
<dbReference type="InterPro" id="IPR008602">
    <property type="entry name" value="Duffy-antigen-binding"/>
</dbReference>